<dbReference type="InterPro" id="IPR004017">
    <property type="entry name" value="Cys_rich_dom"/>
</dbReference>
<dbReference type="Pfam" id="PF02754">
    <property type="entry name" value="CCG"/>
    <property type="match status" value="1"/>
</dbReference>
<dbReference type="AlphaFoldDB" id="A0A381X3W3"/>
<keyword evidence="1" id="KW-0560">Oxidoreductase</keyword>
<dbReference type="Gene3D" id="1.20.1050.140">
    <property type="match status" value="1"/>
</dbReference>
<evidence type="ECO:0000313" key="3">
    <source>
        <dbReference type="EMBL" id="SVA59268.1"/>
    </source>
</evidence>
<reference evidence="3" key="1">
    <citation type="submission" date="2018-05" db="EMBL/GenBank/DDBJ databases">
        <authorList>
            <person name="Lanie J.A."/>
            <person name="Ng W.-L."/>
            <person name="Kazmierczak K.M."/>
            <person name="Andrzejewski T.M."/>
            <person name="Davidsen T.M."/>
            <person name="Wayne K.J."/>
            <person name="Tettelin H."/>
            <person name="Glass J.I."/>
            <person name="Rusch D."/>
            <person name="Podicherti R."/>
            <person name="Tsui H.-C.T."/>
            <person name="Winkler M.E."/>
        </authorList>
    </citation>
    <scope>NUCLEOTIDE SEQUENCE</scope>
</reference>
<accession>A0A381X3W3</accession>
<dbReference type="GO" id="GO:0016491">
    <property type="term" value="F:oxidoreductase activity"/>
    <property type="evidence" value="ECO:0007669"/>
    <property type="project" value="UniProtKB-KW"/>
</dbReference>
<dbReference type="EMBL" id="UINC01013770">
    <property type="protein sequence ID" value="SVA59268.1"/>
    <property type="molecule type" value="Genomic_DNA"/>
</dbReference>
<sequence>MAEKSGNPLMTICSTCQGVMSQANERLLADPEYLASINEDLQEEGLEYKGTADPKHLLWIIAEDLGIDFLESKLVNKLDGLKLAPFYGCYIVRPTKALGFAENPGRKQALEMVIESVGAEVVDFPGKTLCCGFPILTINPENSVDMVANHTIDAKDRGADAMVTPCPLCHLNLDGYQPNAASARKREIDLPIIHLPQLLGLALGISPEKMRLNKHIVSTKKLLSELVISP</sequence>
<organism evidence="3">
    <name type="scientific">marine metagenome</name>
    <dbReference type="NCBI Taxonomy" id="408172"/>
    <lineage>
        <taxon>unclassified sequences</taxon>
        <taxon>metagenomes</taxon>
        <taxon>ecological metagenomes</taxon>
    </lineage>
</organism>
<dbReference type="InterPro" id="IPR051278">
    <property type="entry name" value="HdrB/HdrD_reductase"/>
</dbReference>
<name>A0A381X3W3_9ZZZZ</name>
<dbReference type="Gene3D" id="3.40.50.11810">
    <property type="match status" value="1"/>
</dbReference>
<dbReference type="PANTHER" id="PTHR42947">
    <property type="entry name" value="COB--COM HETERODISULFIDE REDUCTASE SUBUNIT B 1"/>
    <property type="match status" value="1"/>
</dbReference>
<evidence type="ECO:0000256" key="1">
    <source>
        <dbReference type="ARBA" id="ARBA00023002"/>
    </source>
</evidence>
<gene>
    <name evidence="3" type="ORF">METZ01_LOCUS112122</name>
</gene>
<dbReference type="PANTHER" id="PTHR42947:SF1">
    <property type="entry name" value="COB--COM HETERODISULFIDE REDUCTASE SUBUNIT B 1"/>
    <property type="match status" value="1"/>
</dbReference>
<proteinExistence type="predicted"/>
<evidence type="ECO:0000259" key="2">
    <source>
        <dbReference type="Pfam" id="PF02754"/>
    </source>
</evidence>
<feature type="domain" description="Cysteine-rich" evidence="2">
    <location>
        <begin position="86"/>
        <end position="174"/>
    </location>
</feature>
<protein>
    <recommendedName>
        <fullName evidence="2">Cysteine-rich domain-containing protein</fullName>
    </recommendedName>
</protein>